<feature type="compositionally biased region" description="Basic and acidic residues" evidence="1">
    <location>
        <begin position="492"/>
        <end position="503"/>
    </location>
</feature>
<gene>
    <name evidence="2" type="ORF">FOZ63_002314</name>
</gene>
<sequence>MSMEDDCSSNTFSAAWRAVGALEGELGRLMRPTEVIGREATRSRSSSSSTLNPTLGPQADKRDAFAMVRINREPMRPFQVCKRRVAKPKAKKAPVKTKPPPVESCWGVPSWRAEVGPSVRKSKAAVPKESTVAARGSRRGSRESRVRRPDSIAVGIAVSEVSSDFLDLCVVALTRAVVLDILEASPLRFDAGIISPPSVVVARQAGQRGQNEECSPRDTPSSVPSLHAVMQQLDETCMSLTHGFDIEESFSTSPLSEIESPCDSPGSALSPGSDSPPCEVEELEPLACWKTECSLFMEGSSLVRQPSKDCGSAKLSAILPEARALPAEPAVSLSTSERENQMGESSSHLSATESASICGTSVMSGGCVVDVPRRLGGVSNTAPAVEISHIAATSTSSAMTAEGLSDLDAALREAASGISGSCGDPVDESVGLLSELGRTELLDPGGMATDELARTSGAAEGETVAGDKATGNSRRSSSLRGKGPLRSVGRGKIRERGMSREAGKYNVSKRSSVLSGSYRARQRGIRPNARSVRGWSLELTRSGSEPTDSGKEACGFLAGDVSVAGLLSQVAEEVSDRPRLGDTVDVSVGEGAAEVGEHGDSSTGVPESHLVDIYSAQNAVEECQKSEKDTGGSEDRCNGRDSESVSVMSSCSSAYVPREAVLPWVLSGQSCDGTASEQSRVSVIGSGLHEGSDPVLWDDSSNSSAGGTTAQCECHEGEGTTELSTCAVGKVSKESRSTGDCPPPISRKGPFLRGSLRRASSDTRFEKPRGSLLGGRARSLVIHGSPPSTDLSRGTRPWSRMGRVSEAVLRSLSGSPPSIADDQRYNEDSTPPRAGPSHATVGHGPQLEDPYCITRPLGSPASAPSEMLSPLSASGEREALDRLCKSSILETSGVPDDPLRSLVMHGRAPSPDLDGGENEVGSRRADVDRSRSSKFAVLSVEEVDTGGPCTPLEPLPRRRPRGGSAKASHVSREHPSSADNVVLTGLVTSAPFSQLDDAPTAKSPDDKGSEGTPLTPNSVWNMGSSPRGGDSPRQSEAVDMGEAASTEPVSTATRGERSPTSSPEVCGDRSGKLSPSASVEMVCGMDVEEAAGVDFHRAVAVDSRQVEVLGPLPLHEPSPFSLCNPRRCVLEDSRFSRRLKMSSHRFRKKKARGFSAGPEEDSLSGRVGPAVFASQDGNEVSADPEPYGAESFGDLEKRVALLPEPTGMGGPASTYLSTVESTPLVRSPAVVSSQYSRVEESITIYSSLTAIPARREGPLLRKGFARPAPNLSPSILQGRRQRLVSFVPVPMDWVCSRFTFRGHPFHVVNFDVVDDSAFDGATYTEGICSHSRCSRKSHPPPELVQNLPEFVSDSLGSVLWFDAAIRFLNWAAKHRRSYKGLRVLGLGEGTGVTSLALAADGAAEDAEVSSLVRCSYRIFLNYYHSSRSTAARS</sequence>
<feature type="region of interest" description="Disordered" evidence="1">
    <location>
        <begin position="254"/>
        <end position="277"/>
    </location>
</feature>
<feature type="region of interest" description="Disordered" evidence="1">
    <location>
        <begin position="809"/>
        <end position="877"/>
    </location>
</feature>
<evidence type="ECO:0000256" key="1">
    <source>
        <dbReference type="SAM" id="MobiDB-lite"/>
    </source>
</evidence>
<feature type="compositionally biased region" description="Basic and acidic residues" evidence="1">
    <location>
        <begin position="920"/>
        <end position="931"/>
    </location>
</feature>
<feature type="region of interest" description="Disordered" evidence="1">
    <location>
        <begin position="780"/>
        <end position="799"/>
    </location>
</feature>
<accession>A0A7J6UCF2</accession>
<dbReference type="Gene3D" id="3.40.50.150">
    <property type="entry name" value="Vaccinia Virus protein VP39"/>
    <property type="match status" value="1"/>
</dbReference>
<keyword evidence="3" id="KW-1185">Reference proteome</keyword>
<dbReference type="InterPro" id="IPR029063">
    <property type="entry name" value="SAM-dependent_MTases_sf"/>
</dbReference>
<feature type="region of interest" description="Disordered" evidence="1">
    <location>
        <begin position="624"/>
        <end position="643"/>
    </location>
</feature>
<protein>
    <submittedName>
        <fullName evidence="2">Uncharacterized protein</fullName>
    </submittedName>
</protein>
<feature type="region of interest" description="Disordered" evidence="1">
    <location>
        <begin position="993"/>
        <end position="1077"/>
    </location>
</feature>
<evidence type="ECO:0000313" key="3">
    <source>
        <dbReference type="Proteomes" id="UP000553632"/>
    </source>
</evidence>
<evidence type="ECO:0000313" key="2">
    <source>
        <dbReference type="EMBL" id="KAF4754861.1"/>
    </source>
</evidence>
<feature type="region of interest" description="Disordered" evidence="1">
    <location>
        <begin position="33"/>
        <end position="61"/>
    </location>
</feature>
<feature type="compositionally biased region" description="Polar residues" evidence="1">
    <location>
        <begin position="1047"/>
        <end position="1063"/>
    </location>
</feature>
<proteinExistence type="predicted"/>
<feature type="compositionally biased region" description="Polar residues" evidence="1">
    <location>
        <begin position="1012"/>
        <end position="1024"/>
    </location>
</feature>
<dbReference type="Proteomes" id="UP000553632">
    <property type="component" value="Unassembled WGS sequence"/>
</dbReference>
<feature type="region of interest" description="Disordered" evidence="1">
    <location>
        <begin position="733"/>
        <end position="772"/>
    </location>
</feature>
<feature type="compositionally biased region" description="Polar residues" evidence="1">
    <location>
        <begin position="470"/>
        <end position="479"/>
    </location>
</feature>
<reference evidence="2 3" key="1">
    <citation type="submission" date="2020-04" db="EMBL/GenBank/DDBJ databases">
        <title>Perkinsus olseni comparative genomics.</title>
        <authorList>
            <person name="Bogema D.R."/>
        </authorList>
    </citation>
    <scope>NUCLEOTIDE SEQUENCE [LARGE SCALE GENOMIC DNA]</scope>
    <source>
        <strain evidence="2 3">ATCC PRA-207</strain>
    </source>
</reference>
<feature type="region of interest" description="Disordered" evidence="1">
    <location>
        <begin position="455"/>
        <end position="526"/>
    </location>
</feature>
<feature type="region of interest" description="Disordered" evidence="1">
    <location>
        <begin position="122"/>
        <end position="146"/>
    </location>
</feature>
<comment type="caution">
    <text evidence="2">The sequence shown here is derived from an EMBL/GenBank/DDBJ whole genome shotgun (WGS) entry which is preliminary data.</text>
</comment>
<name>A0A7J6UCF2_PEROL</name>
<organism evidence="2 3">
    <name type="scientific">Perkinsus olseni</name>
    <name type="common">Perkinsus atlanticus</name>
    <dbReference type="NCBI Taxonomy" id="32597"/>
    <lineage>
        <taxon>Eukaryota</taxon>
        <taxon>Sar</taxon>
        <taxon>Alveolata</taxon>
        <taxon>Perkinsozoa</taxon>
        <taxon>Perkinsea</taxon>
        <taxon>Perkinsida</taxon>
        <taxon>Perkinsidae</taxon>
        <taxon>Perkinsus</taxon>
    </lineage>
</organism>
<feature type="region of interest" description="Disordered" evidence="1">
    <location>
        <begin position="890"/>
        <end position="980"/>
    </location>
</feature>
<dbReference type="EMBL" id="JABANO010004637">
    <property type="protein sequence ID" value="KAF4754861.1"/>
    <property type="molecule type" value="Genomic_DNA"/>
</dbReference>
<feature type="compositionally biased region" description="Basic and acidic residues" evidence="1">
    <location>
        <begin position="759"/>
        <end position="769"/>
    </location>
</feature>